<sequence>MFSFGDFCDGVVCSQQILYVSVLPLFYKAHMYSVLVRKSDSGRRSHAEIRSSWVASKQWQIARHCSSQKPKGSQRTLFLKRASHIVVVACETQVLER</sequence>
<reference evidence="1 2" key="1">
    <citation type="submission" date="2018-09" db="EMBL/GenBank/DDBJ databases">
        <title>A high-quality reference genome of wild soybean provides a powerful tool to mine soybean genomes.</title>
        <authorList>
            <person name="Xie M."/>
            <person name="Chung C.Y.L."/>
            <person name="Li M.-W."/>
            <person name="Wong F.-L."/>
            <person name="Chan T.-F."/>
            <person name="Lam H.-M."/>
        </authorList>
    </citation>
    <scope>NUCLEOTIDE SEQUENCE [LARGE SCALE GENOMIC DNA]</scope>
    <source>
        <strain evidence="2">cv. W05</strain>
        <tissue evidence="1">Hypocotyl of etiolated seedlings</tissue>
    </source>
</reference>
<protein>
    <submittedName>
        <fullName evidence="1">Uncharacterized protein</fullName>
    </submittedName>
</protein>
<gene>
    <name evidence="1" type="ORF">D0Y65_044417</name>
</gene>
<evidence type="ECO:0000313" key="1">
    <source>
        <dbReference type="EMBL" id="RZB62161.1"/>
    </source>
</evidence>
<dbReference type="EMBL" id="QZWG01000016">
    <property type="protein sequence ID" value="RZB62161.1"/>
    <property type="molecule type" value="Genomic_DNA"/>
</dbReference>
<proteinExistence type="predicted"/>
<organism evidence="1 2">
    <name type="scientific">Glycine soja</name>
    <name type="common">Wild soybean</name>
    <dbReference type="NCBI Taxonomy" id="3848"/>
    <lineage>
        <taxon>Eukaryota</taxon>
        <taxon>Viridiplantae</taxon>
        <taxon>Streptophyta</taxon>
        <taxon>Embryophyta</taxon>
        <taxon>Tracheophyta</taxon>
        <taxon>Spermatophyta</taxon>
        <taxon>Magnoliopsida</taxon>
        <taxon>eudicotyledons</taxon>
        <taxon>Gunneridae</taxon>
        <taxon>Pentapetalae</taxon>
        <taxon>rosids</taxon>
        <taxon>fabids</taxon>
        <taxon>Fabales</taxon>
        <taxon>Fabaceae</taxon>
        <taxon>Papilionoideae</taxon>
        <taxon>50 kb inversion clade</taxon>
        <taxon>NPAAA clade</taxon>
        <taxon>indigoferoid/millettioid clade</taxon>
        <taxon>Phaseoleae</taxon>
        <taxon>Glycine</taxon>
        <taxon>Glycine subgen. Soja</taxon>
    </lineage>
</organism>
<dbReference type="AlphaFoldDB" id="A0A445GLP8"/>
<keyword evidence="2" id="KW-1185">Reference proteome</keyword>
<evidence type="ECO:0000313" key="2">
    <source>
        <dbReference type="Proteomes" id="UP000289340"/>
    </source>
</evidence>
<comment type="caution">
    <text evidence="1">The sequence shown here is derived from an EMBL/GenBank/DDBJ whole genome shotgun (WGS) entry which is preliminary data.</text>
</comment>
<dbReference type="Proteomes" id="UP000289340">
    <property type="component" value="Chromosome 16"/>
</dbReference>
<name>A0A445GLP8_GLYSO</name>
<accession>A0A445GLP8</accession>